<organism evidence="2 3">
    <name type="scientific">Paramecium sonneborni</name>
    <dbReference type="NCBI Taxonomy" id="65129"/>
    <lineage>
        <taxon>Eukaryota</taxon>
        <taxon>Sar</taxon>
        <taxon>Alveolata</taxon>
        <taxon>Ciliophora</taxon>
        <taxon>Intramacronucleata</taxon>
        <taxon>Oligohymenophorea</taxon>
        <taxon>Peniculida</taxon>
        <taxon>Parameciidae</taxon>
        <taxon>Paramecium</taxon>
    </lineage>
</organism>
<dbReference type="PANTHER" id="PTHR24362:SF309">
    <property type="entry name" value="PROTEIN KINASE DOMAIN-CONTAINING PROTEIN"/>
    <property type="match status" value="1"/>
</dbReference>
<accession>A0A8S1RSW7</accession>
<dbReference type="GO" id="GO:0004672">
    <property type="term" value="F:protein kinase activity"/>
    <property type="evidence" value="ECO:0007669"/>
    <property type="project" value="InterPro"/>
</dbReference>
<protein>
    <recommendedName>
        <fullName evidence="1">Protein kinase domain-containing protein</fullName>
    </recommendedName>
</protein>
<proteinExistence type="predicted"/>
<dbReference type="Proteomes" id="UP000692954">
    <property type="component" value="Unassembled WGS sequence"/>
</dbReference>
<name>A0A8S1RSW7_9CILI</name>
<dbReference type="OrthoDB" id="1028014at2759"/>
<reference evidence="2" key="1">
    <citation type="submission" date="2021-01" db="EMBL/GenBank/DDBJ databases">
        <authorList>
            <consortium name="Genoscope - CEA"/>
            <person name="William W."/>
        </authorList>
    </citation>
    <scope>NUCLEOTIDE SEQUENCE</scope>
</reference>
<gene>
    <name evidence="2" type="ORF">PSON_ATCC_30995.1.T2750013</name>
</gene>
<dbReference type="EMBL" id="CAJJDN010000275">
    <property type="protein sequence ID" value="CAD8130302.1"/>
    <property type="molecule type" value="Genomic_DNA"/>
</dbReference>
<comment type="caution">
    <text evidence="2">The sequence shown here is derived from an EMBL/GenBank/DDBJ whole genome shotgun (WGS) entry which is preliminary data.</text>
</comment>
<dbReference type="AlphaFoldDB" id="A0A8S1RSW7"/>
<dbReference type="PROSITE" id="PS50011">
    <property type="entry name" value="PROTEIN_KINASE_DOM"/>
    <property type="match status" value="1"/>
</dbReference>
<dbReference type="SMART" id="SM00220">
    <property type="entry name" value="S_TKc"/>
    <property type="match status" value="1"/>
</dbReference>
<dbReference type="Pfam" id="PF00069">
    <property type="entry name" value="Pkinase"/>
    <property type="match status" value="1"/>
</dbReference>
<dbReference type="PANTHER" id="PTHR24362">
    <property type="entry name" value="SERINE/THREONINE-PROTEIN KINASE NEK"/>
    <property type="match status" value="1"/>
</dbReference>
<dbReference type="InterPro" id="IPR000719">
    <property type="entry name" value="Prot_kinase_dom"/>
</dbReference>
<evidence type="ECO:0000259" key="1">
    <source>
        <dbReference type="PROSITE" id="PS50011"/>
    </source>
</evidence>
<feature type="domain" description="Protein kinase" evidence="1">
    <location>
        <begin position="196"/>
        <end position="488"/>
    </location>
</feature>
<keyword evidence="3" id="KW-1185">Reference proteome</keyword>
<evidence type="ECO:0000313" key="2">
    <source>
        <dbReference type="EMBL" id="CAD8130302.1"/>
    </source>
</evidence>
<dbReference type="GO" id="GO:0005524">
    <property type="term" value="F:ATP binding"/>
    <property type="evidence" value="ECO:0007669"/>
    <property type="project" value="InterPro"/>
</dbReference>
<evidence type="ECO:0000313" key="3">
    <source>
        <dbReference type="Proteomes" id="UP000692954"/>
    </source>
</evidence>
<sequence length="522" mass="62670">MNCDQYLFNYKTLEETMEQHSPIKFHRIEKKHDSQISPYFILRETDTKYFKNEQHLKSMLNLKLFNILQPHDTIIHSNQILIIMRDWKQYRLTETKLKESQIEFILIQLAMTLNELSNKKITWNLYSLQQLYLIENCVFLQLIDLQDLHFSMAIPNIDIFKSFIRLYFPQFNQIQMINNFETIIQYLLSLVQDLKIDEKSHYGLNCFFKIKQINSSFGMEGNYSVEFTTPTIFQKIFNIDSKTILYRCYDMQKYQHKQLLEYQDREILITEKLSDTTNIKINFSYLRILDQTFFFQKKFIMSFADAVGQYDIQILQNQQYRKIAYRALNEIIKGIKALHSECIMHRNITPQTIYIDNQNLIDAHFYVGDQEKAKVEINIAEGTQMCDSLQFTPPESMENITMKSDLYQFGLVALYILNKGTPLFPHSFLNAEDNQTKFHPDNIKKEFEQKKFDYSYKLIELIAQCLQYNPKERPETNEVQRQVAQVYRDSRIRIIPCKEQKQLRQRFLNYKNDISNKFKQFK</sequence>